<dbReference type="InParanoid" id="A0A672J7Q7"/>
<name>A0A672J7Q7_SALFA</name>
<evidence type="ECO:0000313" key="1">
    <source>
        <dbReference type="Ensembl" id="ENSSFAP00005049080.1"/>
    </source>
</evidence>
<evidence type="ECO:0000313" key="2">
    <source>
        <dbReference type="Proteomes" id="UP000472267"/>
    </source>
</evidence>
<keyword evidence="2" id="KW-1185">Reference proteome</keyword>
<reference evidence="1" key="3">
    <citation type="submission" date="2025-09" db="UniProtKB">
        <authorList>
            <consortium name="Ensembl"/>
        </authorList>
    </citation>
    <scope>IDENTIFICATION</scope>
</reference>
<protein>
    <submittedName>
        <fullName evidence="1">Uncharacterized protein</fullName>
    </submittedName>
</protein>
<accession>A0A672J7Q7</accession>
<dbReference type="AlphaFoldDB" id="A0A672J7Q7"/>
<reference evidence="1" key="1">
    <citation type="submission" date="2019-06" db="EMBL/GenBank/DDBJ databases">
        <authorList>
            <consortium name="Wellcome Sanger Institute Data Sharing"/>
        </authorList>
    </citation>
    <scope>NUCLEOTIDE SEQUENCE [LARGE SCALE GENOMIC DNA]</scope>
</reference>
<reference evidence="1" key="2">
    <citation type="submission" date="2025-08" db="UniProtKB">
        <authorList>
            <consortium name="Ensembl"/>
        </authorList>
    </citation>
    <scope>IDENTIFICATION</scope>
</reference>
<proteinExistence type="predicted"/>
<dbReference type="Proteomes" id="UP000472267">
    <property type="component" value="Chromosome 23"/>
</dbReference>
<sequence>KFLTVAELNENELLVQSGGFIVKSNSTQLQWMNWTLQLSSYLTHQHNGSTMESLALWMNTLLLCYPRLLSSQTKRDRRTCKQKFHSACLVNLCGLQIVVLRLLPYS</sequence>
<dbReference type="Ensembl" id="ENSSFAT00005050699.1">
    <property type="protein sequence ID" value="ENSSFAP00005049080.1"/>
    <property type="gene ID" value="ENSSFAG00005023749.1"/>
</dbReference>
<organism evidence="1 2">
    <name type="scientific">Salarias fasciatus</name>
    <name type="common">Jewelled blenny</name>
    <name type="synonym">Blennius fasciatus</name>
    <dbReference type="NCBI Taxonomy" id="181472"/>
    <lineage>
        <taxon>Eukaryota</taxon>
        <taxon>Metazoa</taxon>
        <taxon>Chordata</taxon>
        <taxon>Craniata</taxon>
        <taxon>Vertebrata</taxon>
        <taxon>Euteleostomi</taxon>
        <taxon>Actinopterygii</taxon>
        <taxon>Neopterygii</taxon>
        <taxon>Teleostei</taxon>
        <taxon>Neoteleostei</taxon>
        <taxon>Acanthomorphata</taxon>
        <taxon>Ovalentaria</taxon>
        <taxon>Blenniimorphae</taxon>
        <taxon>Blenniiformes</taxon>
        <taxon>Blennioidei</taxon>
        <taxon>Blenniidae</taxon>
        <taxon>Salariinae</taxon>
        <taxon>Salarias</taxon>
    </lineage>
</organism>